<dbReference type="SMART" id="SM00563">
    <property type="entry name" value="PlsC"/>
    <property type="match status" value="1"/>
</dbReference>
<protein>
    <submittedName>
        <fullName evidence="3">1-acyl-sn-glycerol-3-phosphate acyltransferase</fullName>
    </submittedName>
</protein>
<organism evidence="3 4">
    <name type="scientific">Candidatus Pelethenecus faecipullorum</name>
    <dbReference type="NCBI Taxonomy" id="2840900"/>
    <lineage>
        <taxon>Bacteria</taxon>
        <taxon>Bacillati</taxon>
        <taxon>Mycoplasmatota</taxon>
        <taxon>Mollicutes</taxon>
        <taxon>Candidatus Pelethenecus</taxon>
    </lineage>
</organism>
<evidence type="ECO:0000256" key="1">
    <source>
        <dbReference type="SAM" id="Phobius"/>
    </source>
</evidence>
<dbReference type="AlphaFoldDB" id="A0A9D1GPI3"/>
<accession>A0A9D1GPI3</accession>
<gene>
    <name evidence="3" type="ORF">IAD46_00485</name>
</gene>
<dbReference type="EMBL" id="DVLF01000017">
    <property type="protein sequence ID" value="HIT49480.1"/>
    <property type="molecule type" value="Genomic_DNA"/>
</dbReference>
<dbReference type="GO" id="GO:0016746">
    <property type="term" value="F:acyltransferase activity"/>
    <property type="evidence" value="ECO:0007669"/>
    <property type="project" value="UniProtKB-KW"/>
</dbReference>
<dbReference type="InterPro" id="IPR002123">
    <property type="entry name" value="Plipid/glycerol_acylTrfase"/>
</dbReference>
<feature type="domain" description="Phospholipid/glycerol acyltransferase" evidence="2">
    <location>
        <begin position="84"/>
        <end position="196"/>
    </location>
</feature>
<name>A0A9D1GPI3_9MOLU</name>
<feature type="transmembrane region" description="Helical" evidence="1">
    <location>
        <begin position="48"/>
        <end position="67"/>
    </location>
</feature>
<dbReference type="Pfam" id="PF01553">
    <property type="entry name" value="Acyltransferase"/>
    <property type="match status" value="1"/>
</dbReference>
<keyword evidence="1" id="KW-1133">Transmembrane helix</keyword>
<keyword evidence="1" id="KW-0812">Transmembrane</keyword>
<sequence length="258" mass="30754">MAMKEERIIYYEDELNDDFAGTKIKVKPLDDQFEYLPSGFWWNFFSKFLYFVVARPLIWLSLVFLYHQKYVGKKNLKKMGKNGAFIYGNHTQVSADAFIPNLLCYHRNYILTSREAVSIPGIRNLVMMLGVIPLADSFSRAKQMRQCMAYHLKKGRTITIFPEAHIWPYYTKIRPFKETSFKYPLKDNLPCYALTNCYQKRRFGKRAKIITFIDGPFYPDPKLDKEDAAKELRNRIYEVMKERTETYSTYEYISYRKK</sequence>
<reference evidence="3" key="1">
    <citation type="submission" date="2020-10" db="EMBL/GenBank/DDBJ databases">
        <authorList>
            <person name="Gilroy R."/>
        </authorList>
    </citation>
    <scope>NUCLEOTIDE SEQUENCE</scope>
    <source>
        <strain evidence="3">ChiW17-6978</strain>
    </source>
</reference>
<dbReference type="Proteomes" id="UP000886758">
    <property type="component" value="Unassembled WGS sequence"/>
</dbReference>
<keyword evidence="1" id="KW-0472">Membrane</keyword>
<comment type="caution">
    <text evidence="3">The sequence shown here is derived from an EMBL/GenBank/DDBJ whole genome shotgun (WGS) entry which is preliminary data.</text>
</comment>
<keyword evidence="3" id="KW-0012">Acyltransferase</keyword>
<reference evidence="3" key="2">
    <citation type="journal article" date="2021" name="PeerJ">
        <title>Extensive microbial diversity within the chicken gut microbiome revealed by metagenomics and culture.</title>
        <authorList>
            <person name="Gilroy R."/>
            <person name="Ravi A."/>
            <person name="Getino M."/>
            <person name="Pursley I."/>
            <person name="Horton D.L."/>
            <person name="Alikhan N.F."/>
            <person name="Baker D."/>
            <person name="Gharbi K."/>
            <person name="Hall N."/>
            <person name="Watson M."/>
            <person name="Adriaenssens E.M."/>
            <person name="Foster-Nyarko E."/>
            <person name="Jarju S."/>
            <person name="Secka A."/>
            <person name="Antonio M."/>
            <person name="Oren A."/>
            <person name="Chaudhuri R.R."/>
            <person name="La Ragione R."/>
            <person name="Hildebrand F."/>
            <person name="Pallen M.J."/>
        </authorList>
    </citation>
    <scope>NUCLEOTIDE SEQUENCE</scope>
    <source>
        <strain evidence="3">ChiW17-6978</strain>
    </source>
</reference>
<keyword evidence="3" id="KW-0808">Transferase</keyword>
<dbReference type="SUPFAM" id="SSF69593">
    <property type="entry name" value="Glycerol-3-phosphate (1)-acyltransferase"/>
    <property type="match status" value="1"/>
</dbReference>
<evidence type="ECO:0000313" key="4">
    <source>
        <dbReference type="Proteomes" id="UP000886758"/>
    </source>
</evidence>
<evidence type="ECO:0000313" key="3">
    <source>
        <dbReference type="EMBL" id="HIT49480.1"/>
    </source>
</evidence>
<proteinExistence type="predicted"/>
<evidence type="ECO:0000259" key="2">
    <source>
        <dbReference type="SMART" id="SM00563"/>
    </source>
</evidence>